<dbReference type="EMBL" id="RQVQ01000029">
    <property type="protein sequence ID" value="RRJ89351.1"/>
    <property type="molecule type" value="Genomic_DNA"/>
</dbReference>
<name>A0A3P3W2M9_9FLAO</name>
<accession>A0A3P3W2M9</accession>
<reference evidence="1 2" key="1">
    <citation type="submission" date="2018-11" db="EMBL/GenBank/DDBJ databases">
        <title>Flavobacterium sp. nov., YIM 102701-2 draft genome.</title>
        <authorList>
            <person name="Li G."/>
            <person name="Jiang Y."/>
        </authorList>
    </citation>
    <scope>NUCLEOTIDE SEQUENCE [LARGE SCALE GENOMIC DNA]</scope>
    <source>
        <strain evidence="1 2">YIM 102701-2</strain>
    </source>
</reference>
<dbReference type="AlphaFoldDB" id="A0A3P3W2M9"/>
<dbReference type="RefSeq" id="WP_125019632.1">
    <property type="nucleotide sequence ID" value="NZ_RQVQ01000029.1"/>
</dbReference>
<protein>
    <submittedName>
        <fullName evidence="1">Uncharacterized protein</fullName>
    </submittedName>
</protein>
<dbReference type="OrthoDB" id="1450187at2"/>
<proteinExistence type="predicted"/>
<sequence length="125" mass="14887">MNTFSQFDASDWNLYLNTSNEFIVYNPSKTYATDFNFYGDVDQETKLLDIKNRSEKRINFCDPTCGFDEAKWLNDDVLILVGSFIDFDYYDEVTETSRIYAMIMIVDLEHRKKNIYFNKLDFTKN</sequence>
<organism evidence="1 2">
    <name type="scientific">Paenimyroides tangerinum</name>
    <dbReference type="NCBI Taxonomy" id="2488728"/>
    <lineage>
        <taxon>Bacteria</taxon>
        <taxon>Pseudomonadati</taxon>
        <taxon>Bacteroidota</taxon>
        <taxon>Flavobacteriia</taxon>
        <taxon>Flavobacteriales</taxon>
        <taxon>Flavobacteriaceae</taxon>
        <taxon>Paenimyroides</taxon>
    </lineage>
</organism>
<dbReference type="Proteomes" id="UP000275719">
    <property type="component" value="Unassembled WGS sequence"/>
</dbReference>
<keyword evidence="2" id="KW-1185">Reference proteome</keyword>
<comment type="caution">
    <text evidence="1">The sequence shown here is derived from an EMBL/GenBank/DDBJ whole genome shotgun (WGS) entry which is preliminary data.</text>
</comment>
<gene>
    <name evidence="1" type="ORF">EG240_11985</name>
</gene>
<evidence type="ECO:0000313" key="2">
    <source>
        <dbReference type="Proteomes" id="UP000275719"/>
    </source>
</evidence>
<evidence type="ECO:0000313" key="1">
    <source>
        <dbReference type="EMBL" id="RRJ89351.1"/>
    </source>
</evidence>